<name>A0A066VD47_TILAU</name>
<dbReference type="GeneID" id="25267573"/>
<feature type="domain" description="Alpha/beta hydrolase fold-3" evidence="2">
    <location>
        <begin position="1"/>
        <end position="202"/>
    </location>
</feature>
<keyword evidence="1 3" id="KW-0378">Hydrolase</keyword>
<dbReference type="InterPro" id="IPR013094">
    <property type="entry name" value="AB_hydrolase_3"/>
</dbReference>
<feature type="non-terminal residue" evidence="3">
    <location>
        <position position="1"/>
    </location>
</feature>
<keyword evidence="4" id="KW-1185">Reference proteome</keyword>
<dbReference type="EMBL" id="JMSN01000160">
    <property type="protein sequence ID" value="KDN36694.1"/>
    <property type="molecule type" value="Genomic_DNA"/>
</dbReference>
<dbReference type="OMA" id="YEVPCYI"/>
<dbReference type="PANTHER" id="PTHR48081:SF3">
    <property type="entry name" value="ALPHA_BETA HYDROLASE FOLD-3 DOMAIN-CONTAINING PROTEIN"/>
    <property type="match status" value="1"/>
</dbReference>
<dbReference type="OrthoDB" id="408631at2759"/>
<dbReference type="PANTHER" id="PTHR48081">
    <property type="entry name" value="AB HYDROLASE SUPERFAMILY PROTEIN C4A8.06C"/>
    <property type="match status" value="1"/>
</dbReference>
<dbReference type="SUPFAM" id="SSF53474">
    <property type="entry name" value="alpha/beta-Hydrolases"/>
    <property type="match status" value="1"/>
</dbReference>
<dbReference type="STRING" id="1037660.A0A066VD47"/>
<dbReference type="RefSeq" id="XP_013240134.1">
    <property type="nucleotide sequence ID" value="XM_013384680.1"/>
</dbReference>
<dbReference type="Gene3D" id="3.40.50.1820">
    <property type="entry name" value="alpha/beta hydrolase"/>
    <property type="match status" value="1"/>
</dbReference>
<protein>
    <submittedName>
        <fullName evidence="3">Alpha/beta-hydrolase</fullName>
    </submittedName>
</protein>
<dbReference type="Proteomes" id="UP000027361">
    <property type="component" value="Unassembled WGS sequence"/>
</dbReference>
<gene>
    <name evidence="3" type="ORF">K437DRAFT_52380</name>
</gene>
<dbReference type="InterPro" id="IPR029058">
    <property type="entry name" value="AB_hydrolase_fold"/>
</dbReference>
<evidence type="ECO:0000259" key="2">
    <source>
        <dbReference type="Pfam" id="PF07859"/>
    </source>
</evidence>
<reference evidence="3 4" key="1">
    <citation type="submission" date="2014-05" db="EMBL/GenBank/DDBJ databases">
        <title>Draft genome sequence of a rare smut relative, Tilletiaria anomala UBC 951.</title>
        <authorList>
            <consortium name="DOE Joint Genome Institute"/>
            <person name="Toome M."/>
            <person name="Kuo A."/>
            <person name="Henrissat B."/>
            <person name="Lipzen A."/>
            <person name="Tritt A."/>
            <person name="Yoshinaga Y."/>
            <person name="Zane M."/>
            <person name="Barry K."/>
            <person name="Grigoriev I.V."/>
            <person name="Spatafora J.W."/>
            <person name="Aimea M.C."/>
        </authorList>
    </citation>
    <scope>NUCLEOTIDE SEQUENCE [LARGE SCALE GENOMIC DNA]</scope>
    <source>
        <strain evidence="3 4">UBC 951</strain>
    </source>
</reference>
<evidence type="ECO:0000313" key="4">
    <source>
        <dbReference type="Proteomes" id="UP000027361"/>
    </source>
</evidence>
<accession>A0A066VD47</accession>
<dbReference type="HOGENOM" id="CLU_012494_3_0_1"/>
<organism evidence="3 4">
    <name type="scientific">Tilletiaria anomala (strain ATCC 24038 / CBS 436.72 / UBC 951)</name>
    <dbReference type="NCBI Taxonomy" id="1037660"/>
    <lineage>
        <taxon>Eukaryota</taxon>
        <taxon>Fungi</taxon>
        <taxon>Dikarya</taxon>
        <taxon>Basidiomycota</taxon>
        <taxon>Ustilaginomycotina</taxon>
        <taxon>Exobasidiomycetes</taxon>
        <taxon>Georgefischeriales</taxon>
        <taxon>Tilletiariaceae</taxon>
        <taxon>Tilletiaria</taxon>
    </lineage>
</organism>
<dbReference type="InParanoid" id="A0A066VD47"/>
<dbReference type="InterPro" id="IPR050300">
    <property type="entry name" value="GDXG_lipolytic_enzyme"/>
</dbReference>
<sequence length="240" mass="26338">ARRLGIRVVDSDYAKAPEHPFPACWQDAADVIRWTLGQPWCSGSVALTGWSAGGSLTIGFCAPNIAKKYGLSQQETDAIKGGISFYPPMGAENDARVAGKNAKSNEWLQENGIPGIGFTMRMLDFFNACYMLKTDPSEIPKLPELTPILQSSPASVWTKPLTIVTAEYDTLRDEAEQFVQNLQADGHPDVVVYTAKETSHGWETRITLNEEQWTASTKGGLATKEAYNLVETRLKKVLGL</sequence>
<comment type="caution">
    <text evidence="3">The sequence shown here is derived from an EMBL/GenBank/DDBJ whole genome shotgun (WGS) entry which is preliminary data.</text>
</comment>
<dbReference type="Pfam" id="PF07859">
    <property type="entry name" value="Abhydrolase_3"/>
    <property type="match status" value="1"/>
</dbReference>
<evidence type="ECO:0000313" key="3">
    <source>
        <dbReference type="EMBL" id="KDN36694.1"/>
    </source>
</evidence>
<dbReference type="GO" id="GO:0016787">
    <property type="term" value="F:hydrolase activity"/>
    <property type="evidence" value="ECO:0007669"/>
    <property type="project" value="UniProtKB-KW"/>
</dbReference>
<dbReference type="AlphaFoldDB" id="A0A066VD47"/>
<evidence type="ECO:0000256" key="1">
    <source>
        <dbReference type="ARBA" id="ARBA00022801"/>
    </source>
</evidence>
<proteinExistence type="predicted"/>